<comment type="similarity">
    <text evidence="1 4">Belongs to the RNase T2 family.</text>
</comment>
<organism evidence="5 6">
    <name type="scientific">Blumeria graminis f. sp. hordei (strain DH14)</name>
    <name type="common">Barley powdery mildew</name>
    <name type="synonym">Oidium monilioides f. sp. hordei</name>
    <dbReference type="NCBI Taxonomy" id="546991"/>
    <lineage>
        <taxon>Eukaryota</taxon>
        <taxon>Fungi</taxon>
        <taxon>Dikarya</taxon>
        <taxon>Ascomycota</taxon>
        <taxon>Pezizomycotina</taxon>
        <taxon>Leotiomycetes</taxon>
        <taxon>Erysiphales</taxon>
        <taxon>Erysiphaceae</taxon>
        <taxon>Blumeria</taxon>
        <taxon>Blumeria hordei</taxon>
    </lineage>
</organism>
<keyword evidence="6" id="KW-1185">Reference proteome</keyword>
<evidence type="ECO:0000256" key="3">
    <source>
        <dbReference type="PIRSR" id="PIRSR633697-1"/>
    </source>
</evidence>
<dbReference type="GO" id="GO:0006401">
    <property type="term" value="P:RNA catabolic process"/>
    <property type="evidence" value="ECO:0007669"/>
    <property type="project" value="TreeGrafter"/>
</dbReference>
<dbReference type="Proteomes" id="UP000015441">
    <property type="component" value="Unassembled WGS sequence"/>
</dbReference>
<name>N1JM76_BLUG1</name>
<dbReference type="SUPFAM" id="SSF55895">
    <property type="entry name" value="Ribonuclease Rh-like"/>
    <property type="match status" value="1"/>
</dbReference>
<dbReference type="InterPro" id="IPR001568">
    <property type="entry name" value="RNase_T2-like"/>
</dbReference>
<dbReference type="AlphaFoldDB" id="N1JM76"/>
<dbReference type="GO" id="GO:0033897">
    <property type="term" value="F:ribonuclease T2 activity"/>
    <property type="evidence" value="ECO:0007669"/>
    <property type="project" value="InterPro"/>
</dbReference>
<sequence length="288" mass="31713">MPSIWALTRVFSSLSQIPLSPLSDVAPSLRSANDMTASLCPIDSPLSCHNTTAAPESCCFIYPNGQLLSTQFWDTDPVVGPLDSWTMHGLWHASLDSLLCTRPDYCDGSYPSYCGDMPHYANISAILSTAAPELFDFMSSYWLPNRGTAEHFWQREYNKHGTCINTLMPSCYGADYAPGDEVIDFFEKAVGLFRRLDTYQALAAAGITPSFVQTYTAAEIEMALTEVTGSSVVLGCWHGQLSQAWYSFNVKGSLQTGQFVPSRTVGKHWQGNCPVAGIRYLPKKVKTD</sequence>
<dbReference type="CDD" id="cd01061">
    <property type="entry name" value="RNase_T2_euk"/>
    <property type="match status" value="1"/>
</dbReference>
<evidence type="ECO:0000313" key="6">
    <source>
        <dbReference type="Proteomes" id="UP000015441"/>
    </source>
</evidence>
<dbReference type="HOGENOM" id="CLU_037966_1_0_1"/>
<evidence type="ECO:0000256" key="1">
    <source>
        <dbReference type="ARBA" id="ARBA00007469"/>
    </source>
</evidence>
<accession>N1JM76</accession>
<dbReference type="InterPro" id="IPR033697">
    <property type="entry name" value="Ribonuclease_T2_eukaryotic"/>
</dbReference>
<dbReference type="Gene3D" id="3.90.730.10">
    <property type="entry name" value="Ribonuclease T2-like"/>
    <property type="match status" value="1"/>
</dbReference>
<dbReference type="Pfam" id="PF00445">
    <property type="entry name" value="Ribonuclease_T2"/>
    <property type="match status" value="1"/>
</dbReference>
<feature type="active site" evidence="3">
    <location>
        <position position="88"/>
    </location>
</feature>
<dbReference type="InterPro" id="IPR036430">
    <property type="entry name" value="RNase_T2-like_sf"/>
</dbReference>
<reference evidence="5 6" key="1">
    <citation type="journal article" date="2010" name="Science">
        <title>Genome expansion and gene loss in powdery mildew fungi reveal tradeoffs in extreme parasitism.</title>
        <authorList>
            <person name="Spanu P.D."/>
            <person name="Abbott J.C."/>
            <person name="Amselem J."/>
            <person name="Burgis T.A."/>
            <person name="Soanes D.M."/>
            <person name="Stueber K."/>
            <person name="Ver Loren van Themaat E."/>
            <person name="Brown J.K.M."/>
            <person name="Butcher S.A."/>
            <person name="Gurr S.J."/>
            <person name="Lebrun M.-H."/>
            <person name="Ridout C.J."/>
            <person name="Schulze-Lefert P."/>
            <person name="Talbot N.J."/>
            <person name="Ahmadinejad N."/>
            <person name="Ametz C."/>
            <person name="Barton G.R."/>
            <person name="Benjdia M."/>
            <person name="Bidzinski P."/>
            <person name="Bindschedler L.V."/>
            <person name="Both M."/>
            <person name="Brewer M.T."/>
            <person name="Cadle-Davidson L."/>
            <person name="Cadle-Davidson M.M."/>
            <person name="Collemare J."/>
            <person name="Cramer R."/>
            <person name="Frenkel O."/>
            <person name="Godfrey D."/>
            <person name="Harriman J."/>
            <person name="Hoede C."/>
            <person name="King B.C."/>
            <person name="Klages S."/>
            <person name="Kleemann J."/>
            <person name="Knoll D."/>
            <person name="Koti P.S."/>
            <person name="Kreplak J."/>
            <person name="Lopez-Ruiz F.J."/>
            <person name="Lu X."/>
            <person name="Maekawa T."/>
            <person name="Mahanil S."/>
            <person name="Micali C."/>
            <person name="Milgroom M.G."/>
            <person name="Montana G."/>
            <person name="Noir S."/>
            <person name="O'Connell R.J."/>
            <person name="Oberhaensli S."/>
            <person name="Parlange F."/>
            <person name="Pedersen C."/>
            <person name="Quesneville H."/>
            <person name="Reinhardt R."/>
            <person name="Rott M."/>
            <person name="Sacristan S."/>
            <person name="Schmidt S.M."/>
            <person name="Schoen M."/>
            <person name="Skamnioti P."/>
            <person name="Sommer H."/>
            <person name="Stephens A."/>
            <person name="Takahara H."/>
            <person name="Thordal-Christensen H."/>
            <person name="Vigouroux M."/>
            <person name="Wessling R."/>
            <person name="Wicker T."/>
            <person name="Panstruga R."/>
        </authorList>
    </citation>
    <scope>NUCLEOTIDE SEQUENCE [LARGE SCALE GENOMIC DNA]</scope>
    <source>
        <strain evidence="5">DH14</strain>
    </source>
</reference>
<protein>
    <submittedName>
        <fullName evidence="5">Ribonuclease T2</fullName>
    </submittedName>
</protein>
<dbReference type="PANTHER" id="PTHR11240">
    <property type="entry name" value="RIBONUCLEASE T2"/>
    <property type="match status" value="1"/>
</dbReference>
<evidence type="ECO:0000313" key="5">
    <source>
        <dbReference type="EMBL" id="CCU81691.1"/>
    </source>
</evidence>
<evidence type="ECO:0000256" key="2">
    <source>
        <dbReference type="ARBA" id="ARBA00023157"/>
    </source>
</evidence>
<dbReference type="eggNOG" id="KOG1642">
    <property type="taxonomic scope" value="Eukaryota"/>
</dbReference>
<keyword evidence="2" id="KW-1015">Disulfide bond</keyword>
<gene>
    <name evidence="5" type="ORF">BGHDH14_bghG005344000001001</name>
</gene>
<evidence type="ECO:0000256" key="4">
    <source>
        <dbReference type="RuleBase" id="RU004328"/>
    </source>
</evidence>
<comment type="caution">
    <text evidence="5">The sequence shown here is derived from an EMBL/GenBank/DDBJ whole genome shotgun (WGS) entry which is preliminary data.</text>
</comment>
<feature type="active site" evidence="3">
    <location>
        <position position="156"/>
    </location>
</feature>
<dbReference type="InParanoid" id="N1JM76"/>
<dbReference type="PANTHER" id="PTHR11240:SF79">
    <property type="entry name" value="RIBONUCLEASE T2"/>
    <property type="match status" value="1"/>
</dbReference>
<dbReference type="GO" id="GO:0003723">
    <property type="term" value="F:RNA binding"/>
    <property type="evidence" value="ECO:0007669"/>
    <property type="project" value="InterPro"/>
</dbReference>
<dbReference type="EMBL" id="CAUH01005344">
    <property type="protein sequence ID" value="CCU81691.1"/>
    <property type="molecule type" value="Genomic_DNA"/>
</dbReference>
<proteinExistence type="inferred from homology"/>
<dbReference type="FunCoup" id="N1JM76">
    <property type="interactions" value="120"/>
</dbReference>
<dbReference type="GO" id="GO:0005576">
    <property type="term" value="C:extracellular region"/>
    <property type="evidence" value="ECO:0007669"/>
    <property type="project" value="TreeGrafter"/>
</dbReference>
<dbReference type="OrthoDB" id="435754at2759"/>
<feature type="active site" evidence="3">
    <location>
        <position position="160"/>
    </location>
</feature>